<name>A0A1I6L0D3_9EURY</name>
<dbReference type="GO" id="GO:0004386">
    <property type="term" value="F:helicase activity"/>
    <property type="evidence" value="ECO:0007669"/>
    <property type="project" value="UniProtKB-KW"/>
</dbReference>
<evidence type="ECO:0000259" key="2">
    <source>
        <dbReference type="PROSITE" id="PS51192"/>
    </source>
</evidence>
<keyword evidence="4" id="KW-0347">Helicase</keyword>
<dbReference type="InterPro" id="IPR010995">
    <property type="entry name" value="DNA_repair_Rad51/TF_NusA_a-hlx"/>
</dbReference>
<keyword evidence="4" id="KW-0547">Nucleotide-binding</keyword>
<evidence type="ECO:0000259" key="3">
    <source>
        <dbReference type="PROSITE" id="PS51194"/>
    </source>
</evidence>
<dbReference type="SUPFAM" id="SSF47794">
    <property type="entry name" value="Rad51 N-terminal domain-like"/>
    <property type="match status" value="1"/>
</dbReference>
<feature type="compositionally biased region" description="Polar residues" evidence="1">
    <location>
        <begin position="737"/>
        <end position="746"/>
    </location>
</feature>
<dbReference type="PROSITE" id="PS51192">
    <property type="entry name" value="HELICASE_ATP_BIND_1"/>
    <property type="match status" value="1"/>
</dbReference>
<dbReference type="PANTHER" id="PTHR47396:SF1">
    <property type="entry name" value="ATP-DEPENDENT HELICASE IRC3-RELATED"/>
    <property type="match status" value="1"/>
</dbReference>
<feature type="domain" description="Helicase ATP-binding" evidence="2">
    <location>
        <begin position="207"/>
        <end position="384"/>
    </location>
</feature>
<dbReference type="GO" id="GO:0000166">
    <property type="term" value="F:nucleotide binding"/>
    <property type="evidence" value="ECO:0007669"/>
    <property type="project" value="InterPro"/>
</dbReference>
<evidence type="ECO:0000313" key="5">
    <source>
        <dbReference type="Proteomes" id="UP000199062"/>
    </source>
</evidence>
<keyword evidence="5" id="KW-1185">Reference proteome</keyword>
<dbReference type="RefSeq" id="WP_089815935.1">
    <property type="nucleotide sequence ID" value="NZ_FOZK01000002.1"/>
</dbReference>
<dbReference type="SUPFAM" id="SSF52540">
    <property type="entry name" value="P-loop containing nucleoside triphosphate hydrolases"/>
    <property type="match status" value="1"/>
</dbReference>
<reference evidence="4 5" key="1">
    <citation type="submission" date="2016-10" db="EMBL/GenBank/DDBJ databases">
        <authorList>
            <person name="de Groot N.N."/>
        </authorList>
    </citation>
    <scope>NUCLEOTIDE SEQUENCE [LARGE SCALE GENOMIC DNA]</scope>
    <source>
        <strain evidence="4 5">CGMCC 1.10457</strain>
    </source>
</reference>
<dbReference type="Gene3D" id="1.10.150.20">
    <property type="entry name" value="5' to 3' exonuclease, C-terminal subdomain"/>
    <property type="match status" value="1"/>
</dbReference>
<dbReference type="Proteomes" id="UP000199062">
    <property type="component" value="Unassembled WGS sequence"/>
</dbReference>
<dbReference type="PROSITE" id="PS51194">
    <property type="entry name" value="HELICASE_CTER"/>
    <property type="match status" value="1"/>
</dbReference>
<evidence type="ECO:0000313" key="4">
    <source>
        <dbReference type="EMBL" id="SFR96904.1"/>
    </source>
</evidence>
<accession>A0A1I6L0D3</accession>
<dbReference type="PANTHER" id="PTHR47396">
    <property type="entry name" value="TYPE I RESTRICTION ENZYME ECOKI R PROTEIN"/>
    <property type="match status" value="1"/>
</dbReference>
<dbReference type="GO" id="GO:0140097">
    <property type="term" value="F:catalytic activity, acting on DNA"/>
    <property type="evidence" value="ECO:0007669"/>
    <property type="project" value="UniProtKB-ARBA"/>
</dbReference>
<proteinExistence type="predicted"/>
<feature type="region of interest" description="Disordered" evidence="1">
    <location>
        <begin position="731"/>
        <end position="812"/>
    </location>
</feature>
<dbReference type="GO" id="GO:0005829">
    <property type="term" value="C:cytosol"/>
    <property type="evidence" value="ECO:0007669"/>
    <property type="project" value="TreeGrafter"/>
</dbReference>
<dbReference type="InterPro" id="IPR014001">
    <property type="entry name" value="Helicase_ATP-bd"/>
</dbReference>
<keyword evidence="4" id="KW-0067">ATP-binding</keyword>
<protein>
    <submittedName>
        <fullName evidence="4">Superfamily II DNA or RNA helicase</fullName>
    </submittedName>
</protein>
<evidence type="ECO:0000256" key="1">
    <source>
        <dbReference type="SAM" id="MobiDB-lite"/>
    </source>
</evidence>
<feature type="region of interest" description="Disordered" evidence="1">
    <location>
        <begin position="954"/>
        <end position="1022"/>
    </location>
</feature>
<dbReference type="STRING" id="767519.SAMN05216559_1734"/>
<organism evidence="4 5">
    <name type="scientific">Halomicrobium zhouii</name>
    <dbReference type="NCBI Taxonomy" id="767519"/>
    <lineage>
        <taxon>Archaea</taxon>
        <taxon>Methanobacteriati</taxon>
        <taxon>Methanobacteriota</taxon>
        <taxon>Stenosarchaea group</taxon>
        <taxon>Halobacteria</taxon>
        <taxon>Halobacteriales</taxon>
        <taxon>Haloarculaceae</taxon>
        <taxon>Halomicrobium</taxon>
    </lineage>
</organism>
<dbReference type="Gene3D" id="3.40.50.300">
    <property type="entry name" value="P-loop containing nucleotide triphosphate hydrolases"/>
    <property type="match status" value="2"/>
</dbReference>
<dbReference type="InterPro" id="IPR050742">
    <property type="entry name" value="Helicase_Restrict-Modif_Enz"/>
</dbReference>
<keyword evidence="4" id="KW-0378">Hydrolase</keyword>
<feature type="compositionally biased region" description="Acidic residues" evidence="1">
    <location>
        <begin position="787"/>
        <end position="800"/>
    </location>
</feature>
<feature type="domain" description="Helicase C-terminal" evidence="3">
    <location>
        <begin position="510"/>
        <end position="676"/>
    </location>
</feature>
<gene>
    <name evidence="4" type="ORF">SAMN05216559_1734</name>
</gene>
<dbReference type="EMBL" id="FOZK01000002">
    <property type="protein sequence ID" value="SFR96904.1"/>
    <property type="molecule type" value="Genomic_DNA"/>
</dbReference>
<dbReference type="InterPro" id="IPR027417">
    <property type="entry name" value="P-loop_NTPase"/>
</dbReference>
<sequence>MANSNNIDIDAIVSGKQAFKADLLSDFDKSQWPDRIDYVARKLTDGEYIVNPQAQNPRFLTGGADLDKAARDYYLRGIGALTGDISRSTALPDTFALGTLLVEFAGLQAGLEHVDRRDVPPGEILSRLITRNIQRQTRDQSAQLARQLRADAETPRELVAELTSVPEVAPVVEQALPDPDDADTLTTQLAELDLTTELWDHQLESLALWLHHDTNAYVDMATATGKTVLGLAAVAHAVDSGSLHPADQQRLSDIFDGDLPDPHRDRPNDVLIVTTDDLLGVQWARLFQDHCHTPAAFTQVRESGIRLPWGHIDIRSARNMEDVDPSDYRLAIFDEVHNYSTRGGWGDHLVSFIESSCPVLAMTGSVTEQLESLVQRADRSFPLVYRYTHQLALADGVIPDFEWTLSFTEVTDSDSLSQFRETASHFDDVVEYDAGTYHLENDALAEAAPELPNATVDEVAGDYVSGSALAAGLRDHGDDDIAPTKQLETLASGIGNRTIHRLNLDADLAAVVELAEQALSDGRPVLVLTRSYREAKEIWQELYDQHGDRVVRRLDADQDAAKQDSIIRSFDEAETDEKALIGPGKRIGQGNDIRSVEVGINIARPGSGVNTSLVQRLGRLLRDAGGKETVSFYHLVGVPPADATIEPDGESFVRTIAEFFGQVLEPDTDGILKQPSVSIEDDVASDIVTLEQLGAPNVRDDPRATAIETAYATAIDDHPDTPTVATDWFAAAFGDQTDPSRVTDASTGRVRREPDDDSGSGQQEPPEGASSSDDETDDSSTGPESGDGSDEVDESDDDETNLTVEDNPSPLAEHYDAFRSLGIIHRAIRESARTTFPETDPQQRWMDDARSIITEQGWGDQDTGYGRQQMERSPFKISEYREAYGTEDRITTFETVGTQTLSPAITALLDESLAELESWVVPVAPESGVPLPVLVESEAELAQARALLDEFPAEPPVTLEDASNDETTSGSSDESGEETDGSDTTGGPEVGSEDDTSTPVEDVRGVPAAATEALHAAGYDQLDDLRRATDDELTAIDGISAQRVTMIRAAVGRQQDDS</sequence>
<dbReference type="OrthoDB" id="235771at2157"/>
<dbReference type="AlphaFoldDB" id="A0A1I6L0D3"/>
<dbReference type="SMART" id="SM00487">
    <property type="entry name" value="DEXDc"/>
    <property type="match status" value="1"/>
</dbReference>
<dbReference type="Pfam" id="PF00271">
    <property type="entry name" value="Helicase_C"/>
    <property type="match status" value="1"/>
</dbReference>
<dbReference type="InterPro" id="IPR001650">
    <property type="entry name" value="Helicase_C-like"/>
</dbReference>